<feature type="compositionally biased region" description="Basic and acidic residues" evidence="1">
    <location>
        <begin position="237"/>
        <end position="270"/>
    </location>
</feature>
<feature type="compositionally biased region" description="Basic residues" evidence="1">
    <location>
        <begin position="271"/>
        <end position="282"/>
    </location>
</feature>
<organism evidence="2 3">
    <name type="scientific">Apiospora rasikravindrae</name>
    <dbReference type="NCBI Taxonomy" id="990691"/>
    <lineage>
        <taxon>Eukaryota</taxon>
        <taxon>Fungi</taxon>
        <taxon>Dikarya</taxon>
        <taxon>Ascomycota</taxon>
        <taxon>Pezizomycotina</taxon>
        <taxon>Sordariomycetes</taxon>
        <taxon>Xylariomycetidae</taxon>
        <taxon>Amphisphaeriales</taxon>
        <taxon>Apiosporaceae</taxon>
        <taxon>Apiospora</taxon>
    </lineage>
</organism>
<feature type="compositionally biased region" description="Basic and acidic residues" evidence="1">
    <location>
        <begin position="157"/>
        <end position="168"/>
    </location>
</feature>
<evidence type="ECO:0000313" key="2">
    <source>
        <dbReference type="EMBL" id="KAK8022237.1"/>
    </source>
</evidence>
<feature type="compositionally biased region" description="Basic and acidic residues" evidence="1">
    <location>
        <begin position="47"/>
        <end position="59"/>
    </location>
</feature>
<dbReference type="Pfam" id="PF08297">
    <property type="entry name" value="U3_snoRNA_assoc"/>
    <property type="match status" value="1"/>
</dbReference>
<gene>
    <name evidence="2" type="ORF">PG993_013004</name>
</gene>
<dbReference type="EMBL" id="JAQQWK010000012">
    <property type="protein sequence ID" value="KAK8022237.1"/>
    <property type="molecule type" value="Genomic_DNA"/>
</dbReference>
<protein>
    <submittedName>
        <fullName evidence="2">Uncharacterized protein</fullName>
    </submittedName>
</protein>
<feature type="compositionally biased region" description="Low complexity" evidence="1">
    <location>
        <begin position="225"/>
        <end position="234"/>
    </location>
</feature>
<keyword evidence="3" id="KW-1185">Reference proteome</keyword>
<feature type="compositionally biased region" description="Basic and acidic residues" evidence="1">
    <location>
        <begin position="192"/>
        <end position="210"/>
    </location>
</feature>
<dbReference type="Proteomes" id="UP001444661">
    <property type="component" value="Unassembled WGS sequence"/>
</dbReference>
<feature type="compositionally biased region" description="Polar residues" evidence="1">
    <location>
        <begin position="133"/>
        <end position="144"/>
    </location>
</feature>
<evidence type="ECO:0000313" key="3">
    <source>
        <dbReference type="Proteomes" id="UP001444661"/>
    </source>
</evidence>
<feature type="region of interest" description="Disordered" evidence="1">
    <location>
        <begin position="1"/>
        <end position="358"/>
    </location>
</feature>
<feature type="region of interest" description="Disordered" evidence="1">
    <location>
        <begin position="387"/>
        <end position="411"/>
    </location>
</feature>
<comment type="caution">
    <text evidence="2">The sequence shown here is derived from an EMBL/GenBank/DDBJ whole genome shotgun (WGS) entry which is preliminary data.</text>
</comment>
<evidence type="ECO:0000256" key="1">
    <source>
        <dbReference type="SAM" id="MobiDB-lite"/>
    </source>
</evidence>
<dbReference type="InterPro" id="IPR013268">
    <property type="entry name" value="UTP16"/>
</dbReference>
<accession>A0ABR1RXJ5</accession>
<reference evidence="2 3" key="1">
    <citation type="submission" date="2023-01" db="EMBL/GenBank/DDBJ databases">
        <title>Analysis of 21 Apiospora genomes using comparative genomics revels a genus with tremendous synthesis potential of carbohydrate active enzymes and secondary metabolites.</title>
        <authorList>
            <person name="Sorensen T."/>
        </authorList>
    </citation>
    <scope>NUCLEOTIDE SEQUENCE [LARGE SCALE GENOMIC DNA]</scope>
    <source>
        <strain evidence="2 3">CBS 33761</strain>
    </source>
</reference>
<proteinExistence type="predicted"/>
<feature type="compositionally biased region" description="Basic and acidic residues" evidence="1">
    <location>
        <begin position="73"/>
        <end position="110"/>
    </location>
</feature>
<name>A0ABR1RXJ5_9PEZI</name>
<sequence>MAPLTRRRAKEYADSCTTSPERSILSPGLGYETKKTTIDMPALAAGLEKKDSPVEETPTKAKAAAKGRKKATPKSEKLAVRVHNEDNEDGSHHVSVEAHTVDTAEPEKKTGSTPVASSQEHEQQDSDDAVEEQGSSTLVTPSAMLSQQLEEEASQQLKRDRKDLKSAKEAPSPVPAPKAKGSHVVFGDDDDLDKHVAAAAEKEAANVKEEVNEEDEESDDDEAPEAVSTSVATKAAKKSEREAAEAAEKHAAEQKRKRQEKDKMMKEQAEKRKRTQLSRREKRGAEESDEEDFEAEKAARRSTAQQKLDRHNLPDELPAEFLTDSDSEDEGKRRPKKIKFEDAVQSLKKEGGRPEDEVVGSTVYRVLADQGDKSQAPRMHHNARRMKEQLLRRGRAPAPTGKSKGFLKSKK</sequence>
<feature type="compositionally biased region" description="Basic residues" evidence="1">
    <location>
        <begin position="63"/>
        <end position="72"/>
    </location>
</feature>
<feature type="compositionally biased region" description="Acidic residues" evidence="1">
    <location>
        <begin position="211"/>
        <end position="224"/>
    </location>
</feature>
<feature type="compositionally biased region" description="Basic and acidic residues" evidence="1">
    <location>
        <begin position="338"/>
        <end position="356"/>
    </location>
</feature>